<organism evidence="1 2">
    <name type="scientific">Pendulispora albinea</name>
    <dbReference type="NCBI Taxonomy" id="2741071"/>
    <lineage>
        <taxon>Bacteria</taxon>
        <taxon>Pseudomonadati</taxon>
        <taxon>Myxococcota</taxon>
        <taxon>Myxococcia</taxon>
        <taxon>Myxococcales</taxon>
        <taxon>Sorangiineae</taxon>
        <taxon>Pendulisporaceae</taxon>
        <taxon>Pendulispora</taxon>
    </lineage>
</organism>
<sequence>MKTTTARQNETRAWFQASVAPKSSFALGALAETETDRPSTGARVEVAQDDLDDLSMHVVRGQRQPYEMPGLGWRYG</sequence>
<name>A0ABZ2M5A6_9BACT</name>
<protein>
    <submittedName>
        <fullName evidence="1">Uncharacterized protein</fullName>
    </submittedName>
</protein>
<proteinExistence type="predicted"/>
<dbReference type="Proteomes" id="UP001370348">
    <property type="component" value="Chromosome"/>
</dbReference>
<dbReference type="RefSeq" id="WP_394826941.1">
    <property type="nucleotide sequence ID" value="NZ_CP089984.1"/>
</dbReference>
<keyword evidence="2" id="KW-1185">Reference proteome</keyword>
<accession>A0ABZ2M5A6</accession>
<evidence type="ECO:0000313" key="1">
    <source>
        <dbReference type="EMBL" id="WXB17311.1"/>
    </source>
</evidence>
<evidence type="ECO:0000313" key="2">
    <source>
        <dbReference type="Proteomes" id="UP001370348"/>
    </source>
</evidence>
<gene>
    <name evidence="1" type="ORF">LZC94_08510</name>
</gene>
<dbReference type="EMBL" id="CP089984">
    <property type="protein sequence ID" value="WXB17311.1"/>
    <property type="molecule type" value="Genomic_DNA"/>
</dbReference>
<reference evidence="1 2" key="1">
    <citation type="submission" date="2021-12" db="EMBL/GenBank/DDBJ databases">
        <title>Discovery of the Pendulisporaceae a myxobacterial family with distinct sporulation behavior and unique specialized metabolism.</title>
        <authorList>
            <person name="Garcia R."/>
            <person name="Popoff A."/>
            <person name="Bader C.D."/>
            <person name="Loehr J."/>
            <person name="Walesch S."/>
            <person name="Walt C."/>
            <person name="Boldt J."/>
            <person name="Bunk B."/>
            <person name="Haeckl F.J.F.P.J."/>
            <person name="Gunesch A.P."/>
            <person name="Birkelbach J."/>
            <person name="Nuebel U."/>
            <person name="Pietschmann T."/>
            <person name="Bach T."/>
            <person name="Mueller R."/>
        </authorList>
    </citation>
    <scope>NUCLEOTIDE SEQUENCE [LARGE SCALE GENOMIC DNA]</scope>
    <source>
        <strain evidence="1 2">MSr11954</strain>
    </source>
</reference>